<feature type="signal peptide" evidence="5">
    <location>
        <begin position="1"/>
        <end position="22"/>
    </location>
</feature>
<evidence type="ECO:0000256" key="5">
    <source>
        <dbReference type="SAM" id="SignalP"/>
    </source>
</evidence>
<organism evidence="7 8">
    <name type="scientific">Asparagus officinalis</name>
    <name type="common">Garden asparagus</name>
    <dbReference type="NCBI Taxonomy" id="4686"/>
    <lineage>
        <taxon>Eukaryota</taxon>
        <taxon>Viridiplantae</taxon>
        <taxon>Streptophyta</taxon>
        <taxon>Embryophyta</taxon>
        <taxon>Tracheophyta</taxon>
        <taxon>Spermatophyta</taxon>
        <taxon>Magnoliopsida</taxon>
        <taxon>Liliopsida</taxon>
        <taxon>Asparagales</taxon>
        <taxon>Asparagaceae</taxon>
        <taxon>Asparagoideae</taxon>
        <taxon>Asparagus</taxon>
    </lineage>
</organism>
<dbReference type="Pfam" id="PF14368">
    <property type="entry name" value="LTP_2"/>
    <property type="match status" value="1"/>
</dbReference>
<comment type="similarity">
    <text evidence="1">Belongs to the plant LTP family.</text>
</comment>
<dbReference type="AlphaFoldDB" id="A0A5P1FRD5"/>
<sequence>MPISTIFSILLLILSSSITCNATIADDEKDCADQLQNLAACIPYVSGAAKKPTPECCADAEKVRSSKPKCLCVLIVESADPSLALPINTTLALRMPAACDSDAKVSDCPDILKLSHDSQDAKIFKDPSGDSSRAIAPASSYTAAASSNSTPASADAKIASKNNAGRLQSVFLLTVSIASTSCNLLFY</sequence>
<feature type="domain" description="Bifunctional inhibitor/plant lipid transfer protein/seed storage helical" evidence="6">
    <location>
        <begin position="15"/>
        <end position="108"/>
    </location>
</feature>
<reference evidence="8" key="1">
    <citation type="journal article" date="2017" name="Nat. Commun.">
        <title>The asparagus genome sheds light on the origin and evolution of a young Y chromosome.</title>
        <authorList>
            <person name="Harkess A."/>
            <person name="Zhou J."/>
            <person name="Xu C."/>
            <person name="Bowers J.E."/>
            <person name="Van der Hulst R."/>
            <person name="Ayyampalayam S."/>
            <person name="Mercati F."/>
            <person name="Riccardi P."/>
            <person name="McKain M.R."/>
            <person name="Kakrana A."/>
            <person name="Tang H."/>
            <person name="Ray J."/>
            <person name="Groenendijk J."/>
            <person name="Arikit S."/>
            <person name="Mathioni S.M."/>
            <person name="Nakano M."/>
            <person name="Shan H."/>
            <person name="Telgmann-Rauber A."/>
            <person name="Kanno A."/>
            <person name="Yue Z."/>
            <person name="Chen H."/>
            <person name="Li W."/>
            <person name="Chen Y."/>
            <person name="Xu X."/>
            <person name="Zhang Y."/>
            <person name="Luo S."/>
            <person name="Chen H."/>
            <person name="Gao J."/>
            <person name="Mao Z."/>
            <person name="Pires J.C."/>
            <person name="Luo M."/>
            <person name="Kudrna D."/>
            <person name="Wing R.A."/>
            <person name="Meyers B.C."/>
            <person name="Yi K."/>
            <person name="Kong H."/>
            <person name="Lavrijsen P."/>
            <person name="Sunseri F."/>
            <person name="Falavigna A."/>
            <person name="Ye Y."/>
            <person name="Leebens-Mack J.H."/>
            <person name="Chen G."/>
        </authorList>
    </citation>
    <scope>NUCLEOTIDE SEQUENCE [LARGE SCALE GENOMIC DNA]</scope>
    <source>
        <strain evidence="8">cv. DH0086</strain>
    </source>
</reference>
<keyword evidence="8" id="KW-1185">Reference proteome</keyword>
<feature type="chain" id="PRO_5024270532" description="Bifunctional inhibitor/plant lipid transfer protein/seed storage helical domain-containing protein" evidence="5">
    <location>
        <begin position="23"/>
        <end position="187"/>
    </location>
</feature>
<accession>A0A5P1FRD5</accession>
<dbReference type="InterPro" id="IPR036312">
    <property type="entry name" value="Bifun_inhib/LTP/seed_sf"/>
</dbReference>
<evidence type="ECO:0000256" key="3">
    <source>
        <dbReference type="ARBA" id="ARBA00023157"/>
    </source>
</evidence>
<dbReference type="OrthoDB" id="779300at2759"/>
<evidence type="ECO:0000256" key="1">
    <source>
        <dbReference type="ARBA" id="ARBA00009748"/>
    </source>
</evidence>
<proteinExistence type="inferred from homology"/>
<keyword evidence="4" id="KW-0325">Glycoprotein</keyword>
<dbReference type="Proteomes" id="UP000243459">
    <property type="component" value="Chromosome 1"/>
</dbReference>
<dbReference type="Gramene" id="ONK80642">
    <property type="protein sequence ID" value="ONK80642"/>
    <property type="gene ID" value="A4U43_C01F20110"/>
</dbReference>
<keyword evidence="2 5" id="KW-0732">Signal</keyword>
<dbReference type="PANTHER" id="PTHR33044">
    <property type="entry name" value="BIFUNCTIONAL INHIBITOR/LIPID-TRANSFER PROTEIN/SEED STORAGE 2S ALBUMIN SUPERFAMILY PROTEIN-RELATED"/>
    <property type="match status" value="1"/>
</dbReference>
<dbReference type="InterPro" id="IPR016140">
    <property type="entry name" value="Bifunc_inhib/LTP/seed_store"/>
</dbReference>
<keyword evidence="3" id="KW-1015">Disulfide bond</keyword>
<dbReference type="InterPro" id="IPR043325">
    <property type="entry name" value="LTSS"/>
</dbReference>
<protein>
    <recommendedName>
        <fullName evidence="6">Bifunctional inhibitor/plant lipid transfer protein/seed storage helical domain-containing protein</fullName>
    </recommendedName>
</protein>
<evidence type="ECO:0000313" key="7">
    <source>
        <dbReference type="EMBL" id="ONK80642.1"/>
    </source>
</evidence>
<evidence type="ECO:0000256" key="2">
    <source>
        <dbReference type="ARBA" id="ARBA00022729"/>
    </source>
</evidence>
<dbReference type="EMBL" id="CM007381">
    <property type="protein sequence ID" value="ONK80642.1"/>
    <property type="molecule type" value="Genomic_DNA"/>
</dbReference>
<gene>
    <name evidence="7" type="ORF">A4U43_C01F20110</name>
</gene>
<evidence type="ECO:0000259" key="6">
    <source>
        <dbReference type="Pfam" id="PF14368"/>
    </source>
</evidence>
<evidence type="ECO:0000256" key="4">
    <source>
        <dbReference type="ARBA" id="ARBA00023180"/>
    </source>
</evidence>
<dbReference type="CDD" id="cd00010">
    <property type="entry name" value="AAI_LTSS"/>
    <property type="match status" value="1"/>
</dbReference>
<dbReference type="OMA" id="DCCANLK"/>
<dbReference type="Gene3D" id="1.10.110.10">
    <property type="entry name" value="Plant lipid-transfer and hydrophobic proteins"/>
    <property type="match status" value="1"/>
</dbReference>
<evidence type="ECO:0000313" key="8">
    <source>
        <dbReference type="Proteomes" id="UP000243459"/>
    </source>
</evidence>
<dbReference type="SUPFAM" id="SSF47699">
    <property type="entry name" value="Bifunctional inhibitor/lipid-transfer protein/seed storage 2S albumin"/>
    <property type="match status" value="1"/>
</dbReference>
<name>A0A5P1FRD5_ASPOF</name>